<comment type="caution">
    <text evidence="2">The sequence shown here is derived from an EMBL/GenBank/DDBJ whole genome shotgun (WGS) entry which is preliminary data.</text>
</comment>
<dbReference type="SUPFAM" id="SSF49899">
    <property type="entry name" value="Concanavalin A-like lectins/glucanases"/>
    <property type="match status" value="1"/>
</dbReference>
<feature type="non-terminal residue" evidence="2">
    <location>
        <position position="1"/>
    </location>
</feature>
<gene>
    <name evidence="2" type="ORF">S06H3_21089</name>
</gene>
<dbReference type="Pfam" id="PF13385">
    <property type="entry name" value="Laminin_G_3"/>
    <property type="match status" value="1"/>
</dbReference>
<dbReference type="Gene3D" id="2.60.120.200">
    <property type="match status" value="1"/>
</dbReference>
<accession>X1K8F4</accession>
<protein>
    <recommendedName>
        <fullName evidence="3">LamG-like jellyroll fold domain-containing protein</fullName>
    </recommendedName>
</protein>
<sequence>IMYQAGAWAYAKTSVKYTATVWHHAAAVFAAVDDRRVYMDGGNKGTEATSRTPGAMAKTAIAVMPSDAYSLYMDGYLAEAAVWNIALTDEEVATLAKGFSPLFVHPQNLVAYWPLIGKLSPEIDVVGGYDVSLVNAPTFGGHTGVIYPTAPIVVAGGGAPPPPSRTPRAPTVSGVPSAHF</sequence>
<name>X1K8F4_9ZZZZ</name>
<dbReference type="AlphaFoldDB" id="X1K8F4"/>
<evidence type="ECO:0008006" key="3">
    <source>
        <dbReference type="Google" id="ProtNLM"/>
    </source>
</evidence>
<evidence type="ECO:0000256" key="1">
    <source>
        <dbReference type="SAM" id="MobiDB-lite"/>
    </source>
</evidence>
<dbReference type="EMBL" id="BARV01011020">
    <property type="protein sequence ID" value="GAI03312.1"/>
    <property type="molecule type" value="Genomic_DNA"/>
</dbReference>
<organism evidence="2">
    <name type="scientific">marine sediment metagenome</name>
    <dbReference type="NCBI Taxonomy" id="412755"/>
    <lineage>
        <taxon>unclassified sequences</taxon>
        <taxon>metagenomes</taxon>
        <taxon>ecological metagenomes</taxon>
    </lineage>
</organism>
<dbReference type="InterPro" id="IPR013320">
    <property type="entry name" value="ConA-like_dom_sf"/>
</dbReference>
<reference evidence="2" key="1">
    <citation type="journal article" date="2014" name="Front. Microbiol.">
        <title>High frequency of phylogenetically diverse reductive dehalogenase-homologous genes in deep subseafloor sedimentary metagenomes.</title>
        <authorList>
            <person name="Kawai M."/>
            <person name="Futagami T."/>
            <person name="Toyoda A."/>
            <person name="Takaki Y."/>
            <person name="Nishi S."/>
            <person name="Hori S."/>
            <person name="Arai W."/>
            <person name="Tsubouchi T."/>
            <person name="Morono Y."/>
            <person name="Uchiyama I."/>
            <person name="Ito T."/>
            <person name="Fujiyama A."/>
            <person name="Inagaki F."/>
            <person name="Takami H."/>
        </authorList>
    </citation>
    <scope>NUCLEOTIDE SEQUENCE</scope>
    <source>
        <strain evidence="2">Expedition CK06-06</strain>
    </source>
</reference>
<proteinExistence type="predicted"/>
<evidence type="ECO:0000313" key="2">
    <source>
        <dbReference type="EMBL" id="GAI03312.1"/>
    </source>
</evidence>
<feature type="region of interest" description="Disordered" evidence="1">
    <location>
        <begin position="157"/>
        <end position="180"/>
    </location>
</feature>